<dbReference type="InterPro" id="IPR013078">
    <property type="entry name" value="His_Pase_superF_clade-1"/>
</dbReference>
<dbReference type="Proteomes" id="UP000637632">
    <property type="component" value="Unassembled WGS sequence"/>
</dbReference>
<reference evidence="1 2" key="1">
    <citation type="submission" date="2020-08" db="EMBL/GenBank/DDBJ databases">
        <title>Novel species isolated from subtropical streams in China.</title>
        <authorList>
            <person name="Lu H."/>
        </authorList>
    </citation>
    <scope>NUCLEOTIDE SEQUENCE [LARGE SCALE GENOMIC DNA]</scope>
    <source>
        <strain evidence="1 2">CCTCC AB 2015119</strain>
    </source>
</reference>
<dbReference type="CDD" id="cd07067">
    <property type="entry name" value="HP_PGM_like"/>
    <property type="match status" value="1"/>
</dbReference>
<protein>
    <submittedName>
        <fullName evidence="1">Histidine phosphatase family protein</fullName>
    </submittedName>
</protein>
<comment type="caution">
    <text evidence="1">The sequence shown here is derived from an EMBL/GenBank/DDBJ whole genome shotgun (WGS) entry which is preliminary data.</text>
</comment>
<proteinExistence type="predicted"/>
<dbReference type="SMART" id="SM00855">
    <property type="entry name" value="PGAM"/>
    <property type="match status" value="1"/>
</dbReference>
<evidence type="ECO:0000313" key="2">
    <source>
        <dbReference type="Proteomes" id="UP000637632"/>
    </source>
</evidence>
<dbReference type="RefSeq" id="WP_190479620.1">
    <property type="nucleotide sequence ID" value="NZ_JACOFT010000003.1"/>
</dbReference>
<evidence type="ECO:0000313" key="1">
    <source>
        <dbReference type="EMBL" id="MBC3812076.1"/>
    </source>
</evidence>
<dbReference type="Gene3D" id="3.40.50.1240">
    <property type="entry name" value="Phosphoglycerate mutase-like"/>
    <property type="match status" value="1"/>
</dbReference>
<dbReference type="Pfam" id="PF00300">
    <property type="entry name" value="His_Phos_1"/>
    <property type="match status" value="1"/>
</dbReference>
<gene>
    <name evidence="1" type="ORF">H8K26_11525</name>
</gene>
<sequence>MLLHLIRHTRPIIAPGICYGQSDVAVTSSDCMSLAASLKPRWSAHVPVYSSPLQRCTRLADLLHPTPLIDPRIMELNFGHWEMQAWEQISRSEVDAWAADVVHYRPGQQENLVQMAERVSAFLGDLYATAEPEAVIVCHAGVIKMIAAWENGLGSVGIAQRAAQSNDEFSYGCCIDINIVM</sequence>
<accession>A0ABR6XGN6</accession>
<dbReference type="InterPro" id="IPR029033">
    <property type="entry name" value="His_PPase_superfam"/>
</dbReference>
<dbReference type="EMBL" id="JACOFT010000003">
    <property type="protein sequence ID" value="MBC3812076.1"/>
    <property type="molecule type" value="Genomic_DNA"/>
</dbReference>
<dbReference type="SUPFAM" id="SSF53254">
    <property type="entry name" value="Phosphoglycerate mutase-like"/>
    <property type="match status" value="1"/>
</dbReference>
<organism evidence="1 2">
    <name type="scientific">Undibacterium aquatile</name>
    <dbReference type="NCBI Taxonomy" id="1537398"/>
    <lineage>
        <taxon>Bacteria</taxon>
        <taxon>Pseudomonadati</taxon>
        <taxon>Pseudomonadota</taxon>
        <taxon>Betaproteobacteria</taxon>
        <taxon>Burkholderiales</taxon>
        <taxon>Oxalobacteraceae</taxon>
        <taxon>Undibacterium</taxon>
    </lineage>
</organism>
<keyword evidence="2" id="KW-1185">Reference proteome</keyword>
<name>A0ABR6XGN6_9BURK</name>